<feature type="compositionally biased region" description="Basic and acidic residues" evidence="1">
    <location>
        <begin position="316"/>
        <end position="333"/>
    </location>
</feature>
<name>A0A1P8WRT7_9PLAN</name>
<feature type="region of interest" description="Disordered" evidence="1">
    <location>
        <begin position="24"/>
        <end position="43"/>
    </location>
</feature>
<keyword evidence="3" id="KW-1185">Reference proteome</keyword>
<dbReference type="Proteomes" id="UP000187735">
    <property type="component" value="Chromosome"/>
</dbReference>
<organism evidence="2 3">
    <name type="scientific">Fuerstiella marisgermanici</name>
    <dbReference type="NCBI Taxonomy" id="1891926"/>
    <lineage>
        <taxon>Bacteria</taxon>
        <taxon>Pseudomonadati</taxon>
        <taxon>Planctomycetota</taxon>
        <taxon>Planctomycetia</taxon>
        <taxon>Planctomycetales</taxon>
        <taxon>Planctomycetaceae</taxon>
        <taxon>Fuerstiella</taxon>
    </lineage>
</organism>
<accession>A0A1P8WRT7</accession>
<protein>
    <submittedName>
        <fullName evidence="2">Uncharacterized protein</fullName>
    </submittedName>
</protein>
<evidence type="ECO:0000313" key="3">
    <source>
        <dbReference type="Proteomes" id="UP000187735"/>
    </source>
</evidence>
<gene>
    <name evidence="2" type="ORF">Fuma_06446</name>
</gene>
<reference evidence="2 3" key="1">
    <citation type="journal article" date="2016" name="Front. Microbiol.">
        <title>Fuerstia marisgermanicae gen. nov., sp. nov., an Unusual Member of the Phylum Planctomycetes from the German Wadden Sea.</title>
        <authorList>
            <person name="Kohn T."/>
            <person name="Heuer A."/>
            <person name="Jogler M."/>
            <person name="Vollmers J."/>
            <person name="Boedeker C."/>
            <person name="Bunk B."/>
            <person name="Rast P."/>
            <person name="Borchert D."/>
            <person name="Glockner I."/>
            <person name="Freese H.M."/>
            <person name="Klenk H.P."/>
            <person name="Overmann J."/>
            <person name="Kaster A.K."/>
            <person name="Rohde M."/>
            <person name="Wiegand S."/>
            <person name="Jogler C."/>
        </authorList>
    </citation>
    <scope>NUCLEOTIDE SEQUENCE [LARGE SCALE GENOMIC DNA]</scope>
    <source>
        <strain evidence="2 3">NH11</strain>
    </source>
</reference>
<dbReference type="RefSeq" id="WP_077027747.1">
    <property type="nucleotide sequence ID" value="NZ_CP017641.1"/>
</dbReference>
<feature type="compositionally biased region" description="Low complexity" evidence="1">
    <location>
        <begin position="294"/>
        <end position="306"/>
    </location>
</feature>
<feature type="region of interest" description="Disordered" evidence="1">
    <location>
        <begin position="278"/>
        <end position="333"/>
    </location>
</feature>
<evidence type="ECO:0000256" key="1">
    <source>
        <dbReference type="SAM" id="MobiDB-lite"/>
    </source>
</evidence>
<dbReference type="OrthoDB" id="276786at2"/>
<sequence length="367" mass="40785">MRTAFNTLALITAICLTDSKSLTAQDAEQPTPATEDVATDKNDAPQKVEGVTFSGLPVEQIRTALSEWLAAAGVEEDVVQQVTRQWSDEQSLAGSSREELLDQLVMTFAKVDPATRRLVQDSYGPGPLQSVILDGIREAPIYRNQVKQFQARWLVQHRYYDEALPLLTELTPDDQVDPAGLLFYRAICQAELLNRREALDSISLLLNNTLDVPDRFRVVAEMLQKQLSGQKDEGMDKVAQLMKDVERRLDLGRPGEKTQEQEDAVIAAFDKLLEELDQQKQQQQQNGGGGGGSQNNQSGAQGANASRIKGSTADGEADRKELTEEGKWGMVDKKAEAKARELIRSKFPPNFLDQIGRYTKKLAEQKK</sequence>
<dbReference type="AlphaFoldDB" id="A0A1P8WRT7"/>
<evidence type="ECO:0000313" key="2">
    <source>
        <dbReference type="EMBL" id="APZ96772.1"/>
    </source>
</evidence>
<dbReference type="KEGG" id="fmr:Fuma_06446"/>
<dbReference type="STRING" id="1891926.Fuma_06446"/>
<dbReference type="EMBL" id="CP017641">
    <property type="protein sequence ID" value="APZ96772.1"/>
    <property type="molecule type" value="Genomic_DNA"/>
</dbReference>
<proteinExistence type="predicted"/>